<feature type="transmembrane region" description="Helical" evidence="9">
    <location>
        <begin position="55"/>
        <end position="76"/>
    </location>
</feature>
<dbReference type="InterPro" id="IPR035982">
    <property type="entry name" value="PSI_centre_PsaK_sf"/>
</dbReference>
<name>A0A9Y1I235_9RHOD</name>
<dbReference type="GO" id="GO:0015979">
    <property type="term" value="P:photosynthesis"/>
    <property type="evidence" value="ECO:0007669"/>
    <property type="project" value="UniProtKB-UniRule"/>
</dbReference>
<accession>A0A9Y1I235</accession>
<dbReference type="PROSITE" id="PS01026">
    <property type="entry name" value="PHOTOSYSTEM_I_PSAGK"/>
    <property type="match status" value="1"/>
</dbReference>
<comment type="similarity">
    <text evidence="2 9">Belongs to the PsaG/PsaK family.</text>
</comment>
<dbReference type="Pfam" id="PF01241">
    <property type="entry name" value="PSI_PSAK"/>
    <property type="match status" value="1"/>
</dbReference>
<evidence type="ECO:0000256" key="5">
    <source>
        <dbReference type="ARBA" id="ARBA00022836"/>
    </source>
</evidence>
<keyword evidence="8 9" id="KW-0472">Membrane</keyword>
<evidence type="ECO:0000256" key="6">
    <source>
        <dbReference type="ARBA" id="ARBA00022989"/>
    </source>
</evidence>
<dbReference type="GO" id="GO:0042651">
    <property type="term" value="C:thylakoid membrane"/>
    <property type="evidence" value="ECO:0007669"/>
    <property type="project" value="UniProtKB-UniRule"/>
</dbReference>
<reference evidence="10" key="1">
    <citation type="journal article" date="2023" name="J. Phycol.">
        <title>Revised classification of the Cyanidiophyceae based on plastid genome data with descriptions of the Cavernulicolales ord. nov. and Galdieriales ord. nov. (Rhodophyta).</title>
        <authorList>
            <person name="Park S.I."/>
            <person name="Cho C.H."/>
            <person name="Ciniglia C."/>
            <person name="Huang T.Y."/>
            <person name="Liu S.L."/>
            <person name="Bustamante D.E."/>
            <person name="Calderon M.S."/>
            <person name="Mansilla A."/>
            <person name="McDermott T."/>
            <person name="Andersen R.A."/>
            <person name="Yoon H.S."/>
        </authorList>
    </citation>
    <scope>NUCLEOTIDE SEQUENCE</scope>
</reference>
<dbReference type="InterPro" id="IPR037101">
    <property type="entry name" value="PSI_PsaK_bact"/>
</dbReference>
<keyword evidence="5 9" id="KW-0603">Photosystem I</keyword>
<keyword evidence="10" id="KW-0934">Plastid</keyword>
<dbReference type="HAMAP" id="MF_00474">
    <property type="entry name" value="PSI_PsaK"/>
    <property type="match status" value="1"/>
</dbReference>
<evidence type="ECO:0000256" key="2">
    <source>
        <dbReference type="ARBA" id="ARBA00006458"/>
    </source>
</evidence>
<dbReference type="SUPFAM" id="SSF81563">
    <property type="entry name" value="Photosystem I reaction center subunit X, PsaK"/>
    <property type="match status" value="1"/>
</dbReference>
<geneLocation type="plastid" evidence="10"/>
<dbReference type="GO" id="GO:0009522">
    <property type="term" value="C:photosystem I"/>
    <property type="evidence" value="ECO:0007669"/>
    <property type="project" value="UniProtKB-KW"/>
</dbReference>
<feature type="transmembrane region" description="Helical" evidence="9">
    <location>
        <begin position="12"/>
        <end position="35"/>
    </location>
</feature>
<comment type="subcellular location">
    <subcellularLocation>
        <location evidence="9">Cellular thylakoid membrane</location>
        <topology evidence="9">Multi-pass membrane protein</topology>
    </subcellularLocation>
    <subcellularLocation>
        <location evidence="1">Membrane</location>
        <topology evidence="1">Multi-pass membrane protein</topology>
    </subcellularLocation>
</comment>
<dbReference type="Gene3D" id="1.20.860.20">
    <property type="entry name" value="Photosystem I PsaK, reaction centre"/>
    <property type="match status" value="1"/>
</dbReference>
<dbReference type="InterPro" id="IPR000549">
    <property type="entry name" value="PSI_PsaG/PsaK"/>
</dbReference>
<dbReference type="EMBL" id="OP616811">
    <property type="protein sequence ID" value="WDA98835.1"/>
    <property type="molecule type" value="Genomic_DNA"/>
</dbReference>
<dbReference type="NCBIfam" id="TIGR03049">
    <property type="entry name" value="PS_I_psaK"/>
    <property type="match status" value="1"/>
</dbReference>
<evidence type="ECO:0000256" key="1">
    <source>
        <dbReference type="ARBA" id="ARBA00004141"/>
    </source>
</evidence>
<keyword evidence="6 9" id="KW-1133">Transmembrane helix</keyword>
<evidence type="ECO:0000256" key="9">
    <source>
        <dbReference type="HAMAP-Rule" id="MF_00474"/>
    </source>
</evidence>
<protein>
    <recommendedName>
        <fullName evidence="9">Photosystem I reaction center subunit PsaK</fullName>
    </recommendedName>
    <alternativeName>
        <fullName evidence="9">Photosystem I subunit X</fullName>
    </alternativeName>
</protein>
<evidence type="ECO:0000256" key="4">
    <source>
        <dbReference type="ARBA" id="ARBA00022692"/>
    </source>
</evidence>
<keyword evidence="4 9" id="KW-0812">Transmembrane</keyword>
<sequence>MESFLLTLNTYWSPSIATIMIVSNILTIVIGRYAIQVRGLGPSIPISSNLGGFGLPELLATMSLGHIVGVGTILGLTNMGILPY</sequence>
<gene>
    <name evidence="9 10" type="primary">psaK</name>
    <name evidence="10" type="ORF">SCTW_053</name>
</gene>
<evidence type="ECO:0000256" key="3">
    <source>
        <dbReference type="ARBA" id="ARBA00022531"/>
    </source>
</evidence>
<evidence type="ECO:0000313" key="10">
    <source>
        <dbReference type="EMBL" id="WDA98835.1"/>
    </source>
</evidence>
<evidence type="ECO:0000256" key="7">
    <source>
        <dbReference type="ARBA" id="ARBA00023078"/>
    </source>
</evidence>
<keyword evidence="7 9" id="KW-0793">Thylakoid</keyword>
<keyword evidence="3 9" id="KW-0602">Photosynthesis</keyword>
<evidence type="ECO:0000256" key="8">
    <source>
        <dbReference type="ARBA" id="ARBA00023136"/>
    </source>
</evidence>
<proteinExistence type="inferred from homology"/>
<dbReference type="InterPro" id="IPR017492">
    <property type="entry name" value="PSI_PsaK"/>
</dbReference>
<dbReference type="AlphaFoldDB" id="A0A9Y1I235"/>
<organism evidence="10">
    <name type="scientific">Sciadococcus taiwanensis</name>
    <dbReference type="NCBI Taxonomy" id="3028030"/>
    <lineage>
        <taxon>Eukaryota</taxon>
        <taxon>Rhodophyta</taxon>
        <taxon>Bangiophyceae</taxon>
        <taxon>Cavernulicolales</taxon>
        <taxon>Cavernulicolaceae</taxon>
        <taxon>Sciadococcus</taxon>
    </lineage>
</organism>